<dbReference type="SUPFAM" id="SSF51658">
    <property type="entry name" value="Xylose isomerase-like"/>
    <property type="match status" value="1"/>
</dbReference>
<name>A0A919G543_9ACTN</name>
<dbReference type="EMBL" id="BNCD01000006">
    <property type="protein sequence ID" value="GHH77879.1"/>
    <property type="molecule type" value="Genomic_DNA"/>
</dbReference>
<protein>
    <recommendedName>
        <fullName evidence="2">Xylose isomerase-like TIM barrel domain-containing protein</fullName>
    </recommendedName>
</protein>
<organism evidence="3 4">
    <name type="scientific">Streptomyces sulfonofaciens</name>
    <dbReference type="NCBI Taxonomy" id="68272"/>
    <lineage>
        <taxon>Bacteria</taxon>
        <taxon>Bacillati</taxon>
        <taxon>Actinomycetota</taxon>
        <taxon>Actinomycetes</taxon>
        <taxon>Kitasatosporales</taxon>
        <taxon>Streptomycetaceae</taxon>
        <taxon>Streptomyces</taxon>
    </lineage>
</organism>
<accession>A0A919G543</accession>
<feature type="region of interest" description="Disordered" evidence="1">
    <location>
        <begin position="209"/>
        <end position="342"/>
    </location>
</feature>
<evidence type="ECO:0000313" key="4">
    <source>
        <dbReference type="Proteomes" id="UP000603708"/>
    </source>
</evidence>
<gene>
    <name evidence="3" type="ORF">GCM10018793_27030</name>
</gene>
<sequence length="342" mass="36316">MRDIEAVPEADFAANLRRARHKFRTMRRLGADTVLVCSSLDRQAVDDDALAAEHLHRLAELAADHGVRVAYEALAWGRHVSTYEHAWRIVEAADHPSLGVCLDSFHILARGGDPRGTEAIPGEKIFFLQLADAPIMAMDVLRWSRHHRCFPGQGGFDLPALLTHALAAGYRGPLSLEVFNDVFRQADPGPTAIDARRSLLALQEAAGAAALPAPAPPTGPAPSTSRWPPMTSSPRPAPSVRPAAGSSPSPATTTTTSRPASSCPTTSWTPGASRASSTTGTTAARSCTAAPRAWAGCSSNWSSATRATRATERPTPSCGSPPSTPRPHRAERRGPRNATAAW</sequence>
<comment type="caution">
    <text evidence="3">The sequence shown here is derived from an EMBL/GenBank/DDBJ whole genome shotgun (WGS) entry which is preliminary data.</text>
</comment>
<feature type="compositionally biased region" description="Low complexity" evidence="1">
    <location>
        <begin position="232"/>
        <end position="290"/>
    </location>
</feature>
<dbReference type="InterPro" id="IPR013022">
    <property type="entry name" value="Xyl_isomerase-like_TIM-brl"/>
</dbReference>
<evidence type="ECO:0000313" key="3">
    <source>
        <dbReference type="EMBL" id="GHH77879.1"/>
    </source>
</evidence>
<dbReference type="Pfam" id="PF01261">
    <property type="entry name" value="AP_endonuc_2"/>
    <property type="match status" value="1"/>
</dbReference>
<dbReference type="Gene3D" id="3.20.20.150">
    <property type="entry name" value="Divalent-metal-dependent TIM barrel enzymes"/>
    <property type="match status" value="1"/>
</dbReference>
<evidence type="ECO:0000256" key="1">
    <source>
        <dbReference type="SAM" id="MobiDB-lite"/>
    </source>
</evidence>
<dbReference type="PANTHER" id="PTHR12110:SF21">
    <property type="entry name" value="XYLOSE ISOMERASE-LIKE TIM BARREL DOMAIN-CONTAINING PROTEIN"/>
    <property type="match status" value="1"/>
</dbReference>
<dbReference type="AlphaFoldDB" id="A0A919G543"/>
<reference evidence="3" key="1">
    <citation type="journal article" date="2014" name="Int. J. Syst. Evol. Microbiol.">
        <title>Complete genome sequence of Corynebacterium casei LMG S-19264T (=DSM 44701T), isolated from a smear-ripened cheese.</title>
        <authorList>
            <consortium name="US DOE Joint Genome Institute (JGI-PGF)"/>
            <person name="Walter F."/>
            <person name="Albersmeier A."/>
            <person name="Kalinowski J."/>
            <person name="Ruckert C."/>
        </authorList>
    </citation>
    <scope>NUCLEOTIDE SEQUENCE</scope>
    <source>
        <strain evidence="3">JCM 5069</strain>
    </source>
</reference>
<dbReference type="InterPro" id="IPR036237">
    <property type="entry name" value="Xyl_isomerase-like_sf"/>
</dbReference>
<proteinExistence type="predicted"/>
<keyword evidence="4" id="KW-1185">Reference proteome</keyword>
<dbReference type="Proteomes" id="UP000603708">
    <property type="component" value="Unassembled WGS sequence"/>
</dbReference>
<dbReference type="PANTHER" id="PTHR12110">
    <property type="entry name" value="HYDROXYPYRUVATE ISOMERASE"/>
    <property type="match status" value="1"/>
</dbReference>
<feature type="compositionally biased region" description="Low complexity" evidence="1">
    <location>
        <begin position="302"/>
        <end position="321"/>
    </location>
</feature>
<evidence type="ECO:0000259" key="2">
    <source>
        <dbReference type="Pfam" id="PF01261"/>
    </source>
</evidence>
<dbReference type="InterPro" id="IPR050312">
    <property type="entry name" value="IolE/XylAMocC-like"/>
</dbReference>
<reference evidence="3" key="2">
    <citation type="submission" date="2020-09" db="EMBL/GenBank/DDBJ databases">
        <authorList>
            <person name="Sun Q."/>
            <person name="Ohkuma M."/>
        </authorList>
    </citation>
    <scope>NUCLEOTIDE SEQUENCE</scope>
    <source>
        <strain evidence="3">JCM 5069</strain>
    </source>
</reference>
<feature type="domain" description="Xylose isomerase-like TIM barrel" evidence="2">
    <location>
        <begin position="7"/>
        <end position="194"/>
    </location>
</feature>